<dbReference type="FunFam" id="3.30.70.330:FF:000250">
    <property type="entry name" value="RNA-binding (RRM/RBD/RNP motifs) family protein"/>
    <property type="match status" value="1"/>
</dbReference>
<sequence>MAYQPIPGPSSGSSSSSGFQYINSPFGDTTYTKVFVGGLAWETQSETMRRYFEQFGEILEAVVITDKNTGRSKGYGFVTFRDPEAARRACADPTPIIDGRRANCNLASLGRPRPPVPYGIISNLSGRLRPASPYIGGVQATRGAYVGSFGYQPPLSYSYQQGLMYPSYGYPTYGHEYLYPQVNGILKCNVLKILFNFIRVSNAHVLILIYSLFLHAIIYGQGVYNPYAAQQYLQIYGVPGSAGTALYPYGQLGQTVPSGHGYSAVQGYALPSHQIVQFGGPSANAITTSAMPTIQTPYPGGMATPVPAQPQFIVTTPSQFMQGSGSDQTTG</sequence>
<proteinExistence type="predicted"/>
<evidence type="ECO:0000256" key="1">
    <source>
        <dbReference type="ARBA" id="ARBA00022884"/>
    </source>
</evidence>
<dbReference type="GO" id="GO:0003723">
    <property type="term" value="F:RNA binding"/>
    <property type="evidence" value="ECO:0007669"/>
    <property type="project" value="UniProtKB-UniRule"/>
</dbReference>
<dbReference type="KEGG" id="tcc:18592084"/>
<dbReference type="Gene3D" id="3.30.70.330">
    <property type="match status" value="1"/>
</dbReference>
<dbReference type="InterPro" id="IPR035979">
    <property type="entry name" value="RBD_domain_sf"/>
</dbReference>
<evidence type="ECO:0000256" key="2">
    <source>
        <dbReference type="PROSITE-ProRule" id="PRU00176"/>
    </source>
</evidence>
<dbReference type="Proteomes" id="UP000694886">
    <property type="component" value="Chromosome 8"/>
</dbReference>
<dbReference type="GeneID" id="18592084"/>
<dbReference type="PROSITE" id="PS50102">
    <property type="entry name" value="RRM"/>
    <property type="match status" value="1"/>
</dbReference>
<dbReference type="AlphaFoldDB" id="A0AB32WU92"/>
<dbReference type="PANTHER" id="PTHR11176:SF57">
    <property type="entry name" value="PROTEIN BOULE"/>
    <property type="match status" value="1"/>
</dbReference>
<dbReference type="Pfam" id="PF00076">
    <property type="entry name" value="RRM_1"/>
    <property type="match status" value="1"/>
</dbReference>
<reference evidence="4" key="1">
    <citation type="journal article" date="1997" name="Nucleic Acids Res.">
        <title>tRNAscan-SE: a program for improved detection of transfer RNA genes in genomic sequence.</title>
        <authorList>
            <person name="Lowe T.M."/>
            <person name="Eddy S.R."/>
        </authorList>
    </citation>
    <scope>NUCLEOTIDE SEQUENCE [LARGE SCALE GENOMIC DNA]</scope>
    <source>
        <strain evidence="4">r\B97-61/B2</strain>
    </source>
</reference>
<dbReference type="RefSeq" id="XP_017981324.1">
    <property type="nucleotide sequence ID" value="XM_018125835.1"/>
</dbReference>
<evidence type="ECO:0000313" key="4">
    <source>
        <dbReference type="Proteomes" id="UP000694886"/>
    </source>
</evidence>
<gene>
    <name evidence="5" type="primary">LOC18592084</name>
</gene>
<dbReference type="Gramene" id="Tc08v2_t008400.1">
    <property type="protein sequence ID" value="Tc08v2_p008400.1"/>
    <property type="gene ID" value="Tc08v2_g008400"/>
</dbReference>
<protein>
    <submittedName>
        <fullName evidence="5">RNA-binding protein 24 isoform X1</fullName>
    </submittedName>
</protein>
<evidence type="ECO:0000259" key="3">
    <source>
        <dbReference type="PROSITE" id="PS50102"/>
    </source>
</evidence>
<organism evidence="4 5">
    <name type="scientific">Theobroma cacao</name>
    <name type="common">Cacao</name>
    <name type="synonym">Cocoa</name>
    <dbReference type="NCBI Taxonomy" id="3641"/>
    <lineage>
        <taxon>Eukaryota</taxon>
        <taxon>Viridiplantae</taxon>
        <taxon>Streptophyta</taxon>
        <taxon>Embryophyta</taxon>
        <taxon>Tracheophyta</taxon>
        <taxon>Spermatophyta</taxon>
        <taxon>Magnoliopsida</taxon>
        <taxon>eudicotyledons</taxon>
        <taxon>Gunneridae</taxon>
        <taxon>Pentapetalae</taxon>
        <taxon>rosids</taxon>
        <taxon>malvids</taxon>
        <taxon>Malvales</taxon>
        <taxon>Malvaceae</taxon>
        <taxon>Byttnerioideae</taxon>
        <taxon>Theobroma</taxon>
    </lineage>
</organism>
<dbReference type="InterPro" id="IPR000504">
    <property type="entry name" value="RRM_dom"/>
</dbReference>
<name>A0AB32WU92_THECC</name>
<dbReference type="SUPFAM" id="SSF54928">
    <property type="entry name" value="RNA-binding domain, RBD"/>
    <property type="match status" value="1"/>
</dbReference>
<dbReference type="CDD" id="cd12384">
    <property type="entry name" value="RRM_RBM24_RBM38_like"/>
    <property type="match status" value="1"/>
</dbReference>
<accession>A0AB32WU92</accession>
<reference evidence="5" key="2">
    <citation type="submission" date="2025-08" db="UniProtKB">
        <authorList>
            <consortium name="RefSeq"/>
        </authorList>
    </citation>
    <scope>IDENTIFICATION</scope>
</reference>
<dbReference type="InterPro" id="IPR012677">
    <property type="entry name" value="Nucleotide-bd_a/b_plait_sf"/>
</dbReference>
<dbReference type="SMART" id="SM00360">
    <property type="entry name" value="RRM"/>
    <property type="match status" value="1"/>
</dbReference>
<dbReference type="PANTHER" id="PTHR11176">
    <property type="entry name" value="BOULE-RELATED"/>
    <property type="match status" value="1"/>
</dbReference>
<keyword evidence="1 2" id="KW-0694">RNA-binding</keyword>
<evidence type="ECO:0000313" key="5">
    <source>
        <dbReference type="RefSeq" id="XP_017981324.1"/>
    </source>
</evidence>
<feature type="domain" description="RRM" evidence="3">
    <location>
        <begin position="32"/>
        <end position="109"/>
    </location>
</feature>